<proteinExistence type="predicted"/>
<reference evidence="2" key="1">
    <citation type="journal article" date="2003" name="Appl. Microbiol. Biotechnol.">
        <title>The Corynebacterium glutamicum genome: features and impacts on biotechnological processes.</title>
        <authorList>
            <person name="Ikeda M."/>
            <person name="Nakagawa S."/>
        </authorList>
    </citation>
    <scope>NUCLEOTIDE SEQUENCE [LARGE SCALE GENOMIC DNA]</scope>
    <source>
        <strain evidence="2">ATCC 13032 / DSM 20300 / BCRC 11384 / JCM 1318 / LMG 3730 / NCIMB 10025</strain>
    </source>
</reference>
<dbReference type="STRING" id="196627.cg1928"/>
<dbReference type="KEGG" id="cgl:Cgl1712"/>
<dbReference type="PATRIC" id="fig|196627.13.peg.1670"/>
<dbReference type="HOGENOM" id="CLU_2154126_0_0_11"/>
<evidence type="ECO:0000313" key="1">
    <source>
        <dbReference type="EMBL" id="BAB99105.1"/>
    </source>
</evidence>
<dbReference type="AlphaFoldDB" id="Q8NPU9"/>
<gene>
    <name evidence="1" type="ordered locus">Cgl1712</name>
</gene>
<sequence length="125" mass="13224">MRAVRQLFATLFSPMSTTIKAAAPYSLHAHDLEQLAVDLTLVTTFDSNAAVDVTPTHTEAPGFTLHEGTDTAPMAPTLVVPISSDISTAVSEISTLVQQARTDAASAIHEAEAEFYNQLAAVLAQ</sequence>
<organism evidence="1 2">
    <name type="scientific">Corynebacterium glutamicum (strain ATCC 13032 / DSM 20300 / JCM 1318 / BCRC 11384 / CCUG 27702 / LMG 3730 / NBRC 12168 / NCIMB 10025 / NRRL B-2784 / 534)</name>
    <dbReference type="NCBI Taxonomy" id="196627"/>
    <lineage>
        <taxon>Bacteria</taxon>
        <taxon>Bacillati</taxon>
        <taxon>Actinomycetota</taxon>
        <taxon>Actinomycetes</taxon>
        <taxon>Mycobacteriales</taxon>
        <taxon>Corynebacteriaceae</taxon>
        <taxon>Corynebacterium</taxon>
    </lineage>
</organism>
<name>Q8NPU9_CORGL</name>
<accession>Q8NPU9</accession>
<evidence type="ECO:0000313" key="2">
    <source>
        <dbReference type="Proteomes" id="UP000000582"/>
    </source>
</evidence>
<dbReference type="Proteomes" id="UP000000582">
    <property type="component" value="Chromosome"/>
</dbReference>
<dbReference type="EMBL" id="BA000036">
    <property type="protein sequence ID" value="BAB99105.1"/>
    <property type="molecule type" value="Genomic_DNA"/>
</dbReference>
<dbReference type="BioCyc" id="CORYNE:G18NG-11304-MONOMER"/>
<protein>
    <submittedName>
        <fullName evidence="1">Uncharacterized protein</fullName>
    </submittedName>
</protein>
<keyword evidence="2" id="KW-1185">Reference proteome</keyword>